<dbReference type="AlphaFoldDB" id="A0A367KMX7"/>
<evidence type="ECO:0000256" key="4">
    <source>
        <dbReference type="SAM" id="MobiDB-lite"/>
    </source>
</evidence>
<evidence type="ECO:0000313" key="7">
    <source>
        <dbReference type="Proteomes" id="UP000253551"/>
    </source>
</evidence>
<evidence type="ECO:0000256" key="2">
    <source>
        <dbReference type="ARBA" id="ARBA00022490"/>
    </source>
</evidence>
<comment type="caution">
    <text evidence="6">The sequence shown here is derived from an EMBL/GenBank/DDBJ whole genome shotgun (WGS) entry which is preliminary data.</text>
</comment>
<feature type="compositionally biased region" description="Polar residues" evidence="4">
    <location>
        <begin position="995"/>
        <end position="1029"/>
    </location>
</feature>
<dbReference type="SMART" id="SM00243">
    <property type="entry name" value="GAS2"/>
    <property type="match status" value="1"/>
</dbReference>
<dbReference type="GO" id="GO:0008093">
    <property type="term" value="F:cytoskeletal anchor activity"/>
    <property type="evidence" value="ECO:0007669"/>
    <property type="project" value="TreeGrafter"/>
</dbReference>
<feature type="domain" description="GAR" evidence="5">
    <location>
        <begin position="878"/>
        <end position="952"/>
    </location>
</feature>
<dbReference type="Proteomes" id="UP000253551">
    <property type="component" value="Unassembled WGS sequence"/>
</dbReference>
<reference evidence="6 7" key="1">
    <citation type="journal article" date="2018" name="G3 (Bethesda)">
        <title>Phylogenetic and Phylogenomic Definition of Rhizopus Species.</title>
        <authorList>
            <person name="Gryganskyi A.P."/>
            <person name="Golan J."/>
            <person name="Dolatabadi S."/>
            <person name="Mondo S."/>
            <person name="Robb S."/>
            <person name="Idnurm A."/>
            <person name="Muszewska A."/>
            <person name="Steczkiewicz K."/>
            <person name="Masonjones S."/>
            <person name="Liao H.L."/>
            <person name="Gajdeczka M.T."/>
            <person name="Anike F."/>
            <person name="Vuek A."/>
            <person name="Anishchenko I.M."/>
            <person name="Voigt K."/>
            <person name="de Hoog G.S."/>
            <person name="Smith M.E."/>
            <person name="Heitman J."/>
            <person name="Vilgalys R."/>
            <person name="Stajich J.E."/>
        </authorList>
    </citation>
    <scope>NUCLEOTIDE SEQUENCE [LARGE SCALE GENOMIC DNA]</scope>
    <source>
        <strain evidence="6 7">LSU 92-RS-03</strain>
    </source>
</reference>
<dbReference type="PANTHER" id="PTHR46756">
    <property type="entry name" value="TRANSGELIN"/>
    <property type="match status" value="1"/>
</dbReference>
<accession>A0A367KMX7</accession>
<feature type="compositionally biased region" description="Low complexity" evidence="4">
    <location>
        <begin position="1030"/>
        <end position="1061"/>
    </location>
</feature>
<feature type="region of interest" description="Disordered" evidence="4">
    <location>
        <begin position="961"/>
        <end position="1068"/>
    </location>
</feature>
<dbReference type="InterPro" id="IPR036534">
    <property type="entry name" value="GAR_dom_sf"/>
</dbReference>
<dbReference type="PANTHER" id="PTHR46756:SF18">
    <property type="entry name" value="GAS2-LIKE PROTEIN PICKLED EGGS"/>
    <property type="match status" value="1"/>
</dbReference>
<dbReference type="GO" id="GO:0051015">
    <property type="term" value="F:actin filament binding"/>
    <property type="evidence" value="ECO:0007669"/>
    <property type="project" value="TreeGrafter"/>
</dbReference>
<feature type="non-terminal residue" evidence="6">
    <location>
        <position position="1"/>
    </location>
</feature>
<dbReference type="Gene3D" id="3.30.920.20">
    <property type="entry name" value="Gas2-like domain"/>
    <property type="match status" value="1"/>
</dbReference>
<sequence>EHELLEKEVDQFDQQDMARLRAHVKQLTGSSNDLSPADTTTIEITFSTLRALDRLMHLLKQRSYELQIMTLRADWEQALEKSVNWLAATSERLDIFMARTRQVGLRNQLIEELVWIETDCAVFDQGQFKTTVDLYQNLDEASHEELGPLETQQTDLEQRFERLMKTLTQARRRVEEYVITCDLVTHCQDLKTAGEQLRRERRDSTWAEHVGGFDQELFSLMARIPSGLEKQLQEHTASLVCLKRVLAQDLEEYHRACEIQRLSAWVEERIRAMDNTQWSALDKVDLYRLRKEREAQIAKLNGIRQDVTTGLEPQLDRLEQALEQRGLDLDCLENRIHWDSLYTQSMHWITQTTASTWKFIQRAQWRPSGTNSKSSAEHIQSCLADFEPDYRLTQQAYERVIQQKFMDNTHVKRRQETLDQHWMHFQHLAQFTQEVIKQHLELDAFSKNASALFKQGHTLLAIEDVLHKVELGQQIDEFAQQVDEFCMQPISYPQCDEQARSTRPSTADDGINAIIEQTVQSTHASLKELVRQLLEKYCLEQAKSLSDSMLQIKQEYSLDPESLKSKADRLTEQYKPLIRRIENLGSYDIFDRLRVAHSEMETFVKCYPSRHHWESLLAQGSVALKHMNGSGLEHFVQHDLVSLETAYKDMNDVFGGTLQGVEKRQQEIREEVNRLRQQQWTENQKKQITDDLENIHVPKLTDTLSGMLRQSQVEGLFEKLAKVNRELTTLNDHELREARNQKQRELEGALEIGRFLTAADDLEKMQSSLEEAIGKSGILMNRLSRNDLQTKLTQLDARFASYDNKMTDMLKTAQDCVMSNVAAQGLASDHLSGIEKRWQDLKRQYKTRKIELGQKDRARKSSLPTRTPKKQSSVYVADPKNDLDMEIGRIVNNAPYQVKIKMVPGEVGRYWFGHLNPKLAYCRVLKSKMVMVRVGGGWAELSQFLRDHALLEGDFIPKTTKEPNEGFIQTRKANPTIKLPTPSNSQKLSQKHTQKLSPSCSQHHSQNLLSPSYSQKLSPSYSQKLSPNYSQRLSSHSSSRLPTISRSFRSSTPSRSVSSTSGYKQGDT</sequence>
<dbReference type="EMBL" id="PJQM01000989">
    <property type="protein sequence ID" value="RCI03518.1"/>
    <property type="molecule type" value="Genomic_DNA"/>
</dbReference>
<dbReference type="STRING" id="4846.A0A367KMX7"/>
<evidence type="ECO:0000259" key="5">
    <source>
        <dbReference type="PROSITE" id="PS51460"/>
    </source>
</evidence>
<proteinExistence type="predicted"/>
<gene>
    <name evidence="6" type="ORF">CU098_011132</name>
</gene>
<dbReference type="OrthoDB" id="10017054at2759"/>
<keyword evidence="3" id="KW-0206">Cytoskeleton</keyword>
<dbReference type="SUPFAM" id="SSF46966">
    <property type="entry name" value="Spectrin repeat"/>
    <property type="match status" value="1"/>
</dbReference>
<keyword evidence="2" id="KW-0963">Cytoplasm</keyword>
<protein>
    <recommendedName>
        <fullName evidence="5">GAR domain-containing protein</fullName>
    </recommendedName>
</protein>
<evidence type="ECO:0000313" key="6">
    <source>
        <dbReference type="EMBL" id="RCI03518.1"/>
    </source>
</evidence>
<name>A0A367KMX7_RHIST</name>
<keyword evidence="7" id="KW-1185">Reference proteome</keyword>
<organism evidence="6 7">
    <name type="scientific">Rhizopus stolonifer</name>
    <name type="common">Rhizopus nigricans</name>
    <dbReference type="NCBI Taxonomy" id="4846"/>
    <lineage>
        <taxon>Eukaryota</taxon>
        <taxon>Fungi</taxon>
        <taxon>Fungi incertae sedis</taxon>
        <taxon>Mucoromycota</taxon>
        <taxon>Mucoromycotina</taxon>
        <taxon>Mucoromycetes</taxon>
        <taxon>Mucorales</taxon>
        <taxon>Mucorineae</taxon>
        <taxon>Rhizopodaceae</taxon>
        <taxon>Rhizopus</taxon>
    </lineage>
</organism>
<dbReference type="GO" id="GO:0051764">
    <property type="term" value="P:actin crosslink formation"/>
    <property type="evidence" value="ECO:0007669"/>
    <property type="project" value="TreeGrafter"/>
</dbReference>
<dbReference type="GO" id="GO:0008017">
    <property type="term" value="F:microtubule binding"/>
    <property type="evidence" value="ECO:0007669"/>
    <property type="project" value="InterPro"/>
</dbReference>
<dbReference type="PROSITE" id="PS51460">
    <property type="entry name" value="GAR"/>
    <property type="match status" value="1"/>
</dbReference>
<dbReference type="Gene3D" id="1.20.58.60">
    <property type="match status" value="1"/>
</dbReference>
<dbReference type="SUPFAM" id="SSF143575">
    <property type="entry name" value="GAS2 domain-like"/>
    <property type="match status" value="1"/>
</dbReference>
<evidence type="ECO:0000256" key="1">
    <source>
        <dbReference type="ARBA" id="ARBA00004245"/>
    </source>
</evidence>
<dbReference type="InterPro" id="IPR003108">
    <property type="entry name" value="GAR_dom"/>
</dbReference>
<evidence type="ECO:0000256" key="3">
    <source>
        <dbReference type="ARBA" id="ARBA00023212"/>
    </source>
</evidence>
<dbReference type="Pfam" id="PF02187">
    <property type="entry name" value="GAS2"/>
    <property type="match status" value="1"/>
</dbReference>
<dbReference type="GO" id="GO:0005884">
    <property type="term" value="C:actin filament"/>
    <property type="evidence" value="ECO:0007669"/>
    <property type="project" value="TreeGrafter"/>
</dbReference>
<comment type="subcellular location">
    <subcellularLocation>
        <location evidence="1">Cytoplasm</location>
        <location evidence="1">Cytoskeleton</location>
    </subcellularLocation>
</comment>